<keyword evidence="4" id="KW-1185">Reference proteome</keyword>
<evidence type="ECO:0000313" key="4">
    <source>
        <dbReference type="Proteomes" id="UP001442494"/>
    </source>
</evidence>
<evidence type="ECO:0000256" key="1">
    <source>
        <dbReference type="SAM" id="MobiDB-lite"/>
    </source>
</evidence>
<dbReference type="Pfam" id="PF08239">
    <property type="entry name" value="SH3_3"/>
    <property type="match status" value="1"/>
</dbReference>
<dbReference type="EMBL" id="JAMPKK010000020">
    <property type="protein sequence ID" value="MEP0864999.1"/>
    <property type="molecule type" value="Genomic_DNA"/>
</dbReference>
<organism evidence="3 4">
    <name type="scientific">Funiculus sociatus GB2-A5</name>
    <dbReference type="NCBI Taxonomy" id="2933946"/>
    <lineage>
        <taxon>Bacteria</taxon>
        <taxon>Bacillati</taxon>
        <taxon>Cyanobacteriota</taxon>
        <taxon>Cyanophyceae</taxon>
        <taxon>Coleofasciculales</taxon>
        <taxon>Coleofasciculaceae</taxon>
        <taxon>Funiculus</taxon>
    </lineage>
</organism>
<name>A0ABV0JPH7_9CYAN</name>
<feature type="compositionally biased region" description="Low complexity" evidence="1">
    <location>
        <begin position="61"/>
        <end position="79"/>
    </location>
</feature>
<gene>
    <name evidence="3" type="ORF">NDI37_11015</name>
</gene>
<evidence type="ECO:0000259" key="2">
    <source>
        <dbReference type="Pfam" id="PF08239"/>
    </source>
</evidence>
<dbReference type="InterPro" id="IPR003646">
    <property type="entry name" value="SH3-like_bac-type"/>
</dbReference>
<dbReference type="RefSeq" id="WP_190426620.1">
    <property type="nucleotide sequence ID" value="NZ_JAMPKK010000020.1"/>
</dbReference>
<feature type="domain" description="SH3b" evidence="2">
    <location>
        <begin position="94"/>
        <end position="148"/>
    </location>
</feature>
<comment type="caution">
    <text evidence="3">The sequence shown here is derived from an EMBL/GenBank/DDBJ whole genome shotgun (WGS) entry which is preliminary data.</text>
</comment>
<accession>A0ABV0JPH7</accession>
<protein>
    <submittedName>
        <fullName evidence="3">SH3 domain-containing protein</fullName>
    </submittedName>
</protein>
<evidence type="ECO:0000313" key="3">
    <source>
        <dbReference type="EMBL" id="MEP0864999.1"/>
    </source>
</evidence>
<sequence>MSFSGLVKFLIGFFLAISLLLVAGGATAYYFLTKLSTPPAKPMYANDKSVLKAKAAIASKKPTPASSAPASPTPTASTPLEPGAYIASVTWPEGLSLRENPSLEASRVGGVGFNQRVVVIKESDDKRWQQVRLENGEQQGWIKAGNVKRVDSE</sequence>
<dbReference type="Proteomes" id="UP001442494">
    <property type="component" value="Unassembled WGS sequence"/>
</dbReference>
<proteinExistence type="predicted"/>
<feature type="region of interest" description="Disordered" evidence="1">
    <location>
        <begin position="61"/>
        <end position="81"/>
    </location>
</feature>
<reference evidence="3 4" key="1">
    <citation type="submission" date="2022-04" db="EMBL/GenBank/DDBJ databases">
        <title>Positive selection, recombination, and allopatry shape intraspecific diversity of widespread and dominant cyanobacteria.</title>
        <authorList>
            <person name="Wei J."/>
            <person name="Shu W."/>
            <person name="Hu C."/>
        </authorList>
    </citation>
    <scope>NUCLEOTIDE SEQUENCE [LARGE SCALE GENOMIC DNA]</scope>
    <source>
        <strain evidence="3 4">GB2-A5</strain>
    </source>
</reference>
<dbReference type="Gene3D" id="2.30.30.40">
    <property type="entry name" value="SH3 Domains"/>
    <property type="match status" value="1"/>
</dbReference>